<evidence type="ECO:0000259" key="1">
    <source>
        <dbReference type="Pfam" id="PF00724"/>
    </source>
</evidence>
<dbReference type="STRING" id="97972.A0A2V1DZX6"/>
<protein>
    <submittedName>
        <fullName evidence="2">FMN-linked oxidoreductase</fullName>
    </submittedName>
</protein>
<dbReference type="GO" id="GO:0003959">
    <property type="term" value="F:NADPH dehydrogenase activity"/>
    <property type="evidence" value="ECO:0007669"/>
    <property type="project" value="InterPro"/>
</dbReference>
<feature type="domain" description="NADH:flavin oxidoreductase/NADH oxidase N-terminal" evidence="1">
    <location>
        <begin position="9"/>
        <end position="362"/>
    </location>
</feature>
<keyword evidence="3" id="KW-1185">Reference proteome</keyword>
<organism evidence="2 3">
    <name type="scientific">Periconia macrospinosa</name>
    <dbReference type="NCBI Taxonomy" id="97972"/>
    <lineage>
        <taxon>Eukaryota</taxon>
        <taxon>Fungi</taxon>
        <taxon>Dikarya</taxon>
        <taxon>Ascomycota</taxon>
        <taxon>Pezizomycotina</taxon>
        <taxon>Dothideomycetes</taxon>
        <taxon>Pleosporomycetidae</taxon>
        <taxon>Pleosporales</taxon>
        <taxon>Massarineae</taxon>
        <taxon>Periconiaceae</taxon>
        <taxon>Periconia</taxon>
    </lineage>
</organism>
<evidence type="ECO:0000313" key="2">
    <source>
        <dbReference type="EMBL" id="PVI03858.1"/>
    </source>
</evidence>
<dbReference type="SUPFAM" id="SSF51395">
    <property type="entry name" value="FMN-linked oxidoreductases"/>
    <property type="match status" value="1"/>
</dbReference>
<dbReference type="Proteomes" id="UP000244855">
    <property type="component" value="Unassembled WGS sequence"/>
</dbReference>
<accession>A0A2V1DZX6</accession>
<dbReference type="Pfam" id="PF00724">
    <property type="entry name" value="Oxidored_FMN"/>
    <property type="match status" value="1"/>
</dbReference>
<dbReference type="InterPro" id="IPR001155">
    <property type="entry name" value="OxRdtase_FMN_N"/>
</dbReference>
<dbReference type="InterPro" id="IPR013785">
    <property type="entry name" value="Aldolase_TIM"/>
</dbReference>
<dbReference type="PANTHER" id="PTHR43303">
    <property type="entry name" value="NADPH DEHYDROGENASE C23G7.10C-RELATED"/>
    <property type="match status" value="1"/>
</dbReference>
<dbReference type="EMBL" id="KZ805327">
    <property type="protein sequence ID" value="PVI03858.1"/>
    <property type="molecule type" value="Genomic_DNA"/>
</dbReference>
<feature type="non-terminal residue" evidence="2">
    <location>
        <position position="374"/>
    </location>
</feature>
<dbReference type="PANTHER" id="PTHR43303:SF2">
    <property type="entry name" value="INDOLEAMINE 2,3-DIOXYGENASE PYRROLE 2,3-DIOXYGENASE (AFU_ORTHOLOGUE AFUA_5G01450"/>
    <property type="match status" value="1"/>
</dbReference>
<evidence type="ECO:0000313" key="3">
    <source>
        <dbReference type="Proteomes" id="UP000244855"/>
    </source>
</evidence>
<reference evidence="2 3" key="1">
    <citation type="journal article" date="2018" name="Sci. Rep.">
        <title>Comparative genomics provides insights into the lifestyle and reveals functional heterogeneity of dark septate endophytic fungi.</title>
        <authorList>
            <person name="Knapp D.G."/>
            <person name="Nemeth J.B."/>
            <person name="Barry K."/>
            <person name="Hainaut M."/>
            <person name="Henrissat B."/>
            <person name="Johnson J."/>
            <person name="Kuo A."/>
            <person name="Lim J.H.P."/>
            <person name="Lipzen A."/>
            <person name="Nolan M."/>
            <person name="Ohm R.A."/>
            <person name="Tamas L."/>
            <person name="Grigoriev I.V."/>
            <person name="Spatafora J.W."/>
            <person name="Nagy L.G."/>
            <person name="Kovacs G.M."/>
        </authorList>
    </citation>
    <scope>NUCLEOTIDE SEQUENCE [LARGE SCALE GENOMIC DNA]</scope>
    <source>
        <strain evidence="2 3">DSE2036</strain>
    </source>
</reference>
<dbReference type="GO" id="GO:0010181">
    <property type="term" value="F:FMN binding"/>
    <property type="evidence" value="ECO:0007669"/>
    <property type="project" value="InterPro"/>
</dbReference>
<name>A0A2V1DZX6_9PLEO</name>
<gene>
    <name evidence="2" type="ORF">DM02DRAFT_557456</name>
</gene>
<proteinExistence type="predicted"/>
<dbReference type="InterPro" id="IPR044152">
    <property type="entry name" value="YqjM-like"/>
</dbReference>
<dbReference type="GO" id="GO:0050661">
    <property type="term" value="F:NADP binding"/>
    <property type="evidence" value="ECO:0007669"/>
    <property type="project" value="InterPro"/>
</dbReference>
<sequence>MAAKNPQTKLFTPLQIRGLTLRNRIIVAPMGMYSSTDGHFTDFHLMQHGHFTFRGAGMSIIECTAVTATGRTSTLDAGLYDDSHIPGLKKIVDYVHSQEGGGGRIAIQLGHGGRKTSMTPIYPGREHHIASKEEGGWADEVVGPSPVPFLPGYVVPKEITVEQIQEVVDAFGAAAARAVKAGIDAIEVHAAHGYLISSFLSPGSNFRTDAYGGSFENRIRILLETVHSIRSNIPDSMPLFIRISAVDWMEHQPETSQWTIQDSMKLSLILSNIGVDVIDVSSGGNNAEQKINPTTYYQINLADAISKALKDAGKSALVAAVGSIDNAALAKEVLDDEKADMVLVAREFMRNPNLVYAWADELNEDVEWPRQYIR</sequence>
<dbReference type="AlphaFoldDB" id="A0A2V1DZX6"/>
<dbReference type="OrthoDB" id="72788at2759"/>
<dbReference type="Gene3D" id="3.20.20.70">
    <property type="entry name" value="Aldolase class I"/>
    <property type="match status" value="1"/>
</dbReference>
<dbReference type="CDD" id="cd02932">
    <property type="entry name" value="OYE_YqiM_FMN"/>
    <property type="match status" value="1"/>
</dbReference>